<gene>
    <name evidence="9 10" type="primary">cobD</name>
    <name evidence="10" type="ORF">BN1232_03526</name>
</gene>
<evidence type="ECO:0000313" key="10">
    <source>
        <dbReference type="EMBL" id="CQD16328.1"/>
    </source>
</evidence>
<dbReference type="NCBIfam" id="NF002276">
    <property type="entry name" value="PRK01209.1-4"/>
    <property type="match status" value="1"/>
</dbReference>
<evidence type="ECO:0000256" key="7">
    <source>
        <dbReference type="ARBA" id="ARBA00022989"/>
    </source>
</evidence>
<keyword evidence="7 9" id="KW-1133">Transmembrane helix</keyword>
<dbReference type="PANTHER" id="PTHR34308">
    <property type="entry name" value="COBALAMIN BIOSYNTHESIS PROTEIN CBIB"/>
    <property type="match status" value="1"/>
</dbReference>
<dbReference type="GO" id="GO:0009236">
    <property type="term" value="P:cobalamin biosynthetic process"/>
    <property type="evidence" value="ECO:0007669"/>
    <property type="project" value="UniProtKB-UniRule"/>
</dbReference>
<sequence>MLVTRTRIVGVLVGCLADLALSDPKRGHPVAAFGDAAAWLERFTYRDAKIAGALHVSLAVGTVGLIGTAVQRATTHRDPLWPIAATATATWVALGGTSLARTGLDMARLLDRNDIDAARQLLPSLCGRDPSRLDGSGLTRAALESVAENTSDAQVAPLLWASTSGVPGVLMYRAINTLDAMIGHRSPRYIRFGWAAARLDDLANYVAARVTAVLVVVCAPLVGGSALGAVAAWHRDAVRHPSPNAGVVEAAFAGALGVRLGGPTQYHHELQIRPTLGDGRQPGAADLRRAVALSRIVQLGAAALLAALSSVRPGGRVRVDGDHCAAGAPARHTQRRRP</sequence>
<keyword evidence="5 9" id="KW-0169">Cobalamin biosynthesis</keyword>
<dbReference type="AlphaFoldDB" id="A0A0E4CP29"/>
<dbReference type="Proteomes" id="UP000199251">
    <property type="component" value="Unassembled WGS sequence"/>
</dbReference>
<evidence type="ECO:0000256" key="5">
    <source>
        <dbReference type="ARBA" id="ARBA00022573"/>
    </source>
</evidence>
<dbReference type="GO" id="GO:0015420">
    <property type="term" value="F:ABC-type vitamin B12 transporter activity"/>
    <property type="evidence" value="ECO:0007669"/>
    <property type="project" value="UniProtKB-UniRule"/>
</dbReference>
<dbReference type="InterPro" id="IPR004485">
    <property type="entry name" value="Cobalamin_biosynth_CobD/CbiB"/>
</dbReference>
<dbReference type="EMBL" id="CTEE01000001">
    <property type="protein sequence ID" value="CQD16328.1"/>
    <property type="molecule type" value="Genomic_DNA"/>
</dbReference>
<comment type="pathway">
    <text evidence="2 9">Cofactor biosynthesis; adenosylcobalamin biosynthesis.</text>
</comment>
<evidence type="ECO:0000256" key="1">
    <source>
        <dbReference type="ARBA" id="ARBA00004651"/>
    </source>
</evidence>
<evidence type="ECO:0000256" key="8">
    <source>
        <dbReference type="ARBA" id="ARBA00023136"/>
    </source>
</evidence>
<evidence type="ECO:0000313" key="11">
    <source>
        <dbReference type="Proteomes" id="UP000199251"/>
    </source>
</evidence>
<organism evidence="10 11">
    <name type="scientific">Mycobacterium lentiflavum</name>
    <dbReference type="NCBI Taxonomy" id="141349"/>
    <lineage>
        <taxon>Bacteria</taxon>
        <taxon>Bacillati</taxon>
        <taxon>Actinomycetota</taxon>
        <taxon>Actinomycetes</taxon>
        <taxon>Mycobacteriales</taxon>
        <taxon>Mycobacteriaceae</taxon>
        <taxon>Mycobacterium</taxon>
        <taxon>Mycobacterium simiae complex</taxon>
    </lineage>
</organism>
<evidence type="ECO:0000256" key="4">
    <source>
        <dbReference type="ARBA" id="ARBA00022475"/>
    </source>
</evidence>
<comment type="similarity">
    <text evidence="3 9">Belongs to the CobD/CbiB family.</text>
</comment>
<dbReference type="OrthoDB" id="9811967at2"/>
<dbReference type="NCBIfam" id="TIGR00380">
    <property type="entry name" value="cobal_cbiB"/>
    <property type="match status" value="1"/>
</dbReference>
<dbReference type="GO" id="GO:0048472">
    <property type="term" value="F:threonine-phosphate decarboxylase activity"/>
    <property type="evidence" value="ECO:0007669"/>
    <property type="project" value="InterPro"/>
</dbReference>
<dbReference type="HAMAP" id="MF_00024">
    <property type="entry name" value="CobD_CbiB"/>
    <property type="match status" value="1"/>
</dbReference>
<evidence type="ECO:0000256" key="9">
    <source>
        <dbReference type="HAMAP-Rule" id="MF_00024"/>
    </source>
</evidence>
<name>A0A0E4CP29_MYCLN</name>
<keyword evidence="4 9" id="KW-1003">Cell membrane</keyword>
<dbReference type="Pfam" id="PF03186">
    <property type="entry name" value="CobD_Cbib"/>
    <property type="match status" value="1"/>
</dbReference>
<dbReference type="RefSeq" id="WP_090603497.1">
    <property type="nucleotide sequence ID" value="NZ_CTEE01000001.1"/>
</dbReference>
<proteinExistence type="inferred from homology"/>
<evidence type="ECO:0000256" key="3">
    <source>
        <dbReference type="ARBA" id="ARBA00006263"/>
    </source>
</evidence>
<dbReference type="UniPathway" id="UPA00148"/>
<dbReference type="GO" id="GO:0005886">
    <property type="term" value="C:plasma membrane"/>
    <property type="evidence" value="ECO:0007669"/>
    <property type="project" value="UniProtKB-SubCell"/>
</dbReference>
<keyword evidence="8 9" id="KW-0472">Membrane</keyword>
<accession>A0A0E4CP29</accession>
<evidence type="ECO:0000256" key="2">
    <source>
        <dbReference type="ARBA" id="ARBA00004953"/>
    </source>
</evidence>
<comment type="subcellular location">
    <subcellularLocation>
        <location evidence="1 9">Cell membrane</location>
        <topology evidence="1 9">Multi-pass membrane protein</topology>
    </subcellularLocation>
</comment>
<dbReference type="PANTHER" id="PTHR34308:SF1">
    <property type="entry name" value="COBALAMIN BIOSYNTHESIS PROTEIN CBIB"/>
    <property type="match status" value="1"/>
</dbReference>
<reference evidence="10 11" key="1">
    <citation type="submission" date="2015-03" db="EMBL/GenBank/DDBJ databases">
        <authorList>
            <person name="Urmite Genomes"/>
        </authorList>
    </citation>
    <scope>NUCLEOTIDE SEQUENCE [LARGE SCALE GENOMIC DNA]</scope>
    <source>
        <strain evidence="10 11">CSUR P1491</strain>
    </source>
</reference>
<protein>
    <recommendedName>
        <fullName evidence="9">Cobalamin biosynthesis protein CobD</fullName>
    </recommendedName>
</protein>
<comment type="function">
    <text evidence="9">Converts cobyric acid to cobinamide by the addition of aminopropanol on the F carboxylic group.</text>
</comment>
<evidence type="ECO:0000256" key="6">
    <source>
        <dbReference type="ARBA" id="ARBA00022692"/>
    </source>
</evidence>
<keyword evidence="6 9" id="KW-0812">Transmembrane</keyword>
<dbReference type="STRING" id="141349.BN1232_03526"/>